<dbReference type="SUPFAM" id="SSF48498">
    <property type="entry name" value="Tetracyclin repressor-like, C-terminal domain"/>
    <property type="match status" value="1"/>
</dbReference>
<dbReference type="Proteomes" id="UP000317982">
    <property type="component" value="Unassembled WGS sequence"/>
</dbReference>
<gene>
    <name evidence="6" type="ORF">FL583_11370</name>
</gene>
<evidence type="ECO:0000259" key="4">
    <source>
        <dbReference type="Pfam" id="PF00440"/>
    </source>
</evidence>
<evidence type="ECO:0000313" key="7">
    <source>
        <dbReference type="Proteomes" id="UP000317982"/>
    </source>
</evidence>
<dbReference type="PRINTS" id="PR00400">
    <property type="entry name" value="TETREPRESSOR"/>
</dbReference>
<evidence type="ECO:0000313" key="6">
    <source>
        <dbReference type="EMBL" id="TQS45091.1"/>
    </source>
</evidence>
<feature type="domain" description="HTH tetR-type" evidence="4">
    <location>
        <begin position="12"/>
        <end position="49"/>
    </location>
</feature>
<keyword evidence="7" id="KW-1185">Reference proteome</keyword>
<dbReference type="Pfam" id="PF00440">
    <property type="entry name" value="TetR_N"/>
    <property type="match status" value="1"/>
</dbReference>
<organism evidence="6 7">
    <name type="scientific">Cryptosporangium phraense</name>
    <dbReference type="NCBI Taxonomy" id="2593070"/>
    <lineage>
        <taxon>Bacteria</taxon>
        <taxon>Bacillati</taxon>
        <taxon>Actinomycetota</taxon>
        <taxon>Actinomycetes</taxon>
        <taxon>Cryptosporangiales</taxon>
        <taxon>Cryptosporangiaceae</taxon>
        <taxon>Cryptosporangium</taxon>
    </lineage>
</organism>
<dbReference type="GO" id="GO:0000976">
    <property type="term" value="F:transcription cis-regulatory region binding"/>
    <property type="evidence" value="ECO:0007669"/>
    <property type="project" value="TreeGrafter"/>
</dbReference>
<keyword evidence="3" id="KW-0804">Transcription</keyword>
<evidence type="ECO:0000259" key="5">
    <source>
        <dbReference type="Pfam" id="PF13305"/>
    </source>
</evidence>
<dbReference type="InterPro" id="IPR050109">
    <property type="entry name" value="HTH-type_TetR-like_transc_reg"/>
</dbReference>
<evidence type="ECO:0000256" key="3">
    <source>
        <dbReference type="ARBA" id="ARBA00023163"/>
    </source>
</evidence>
<reference evidence="6 7" key="1">
    <citation type="submission" date="2019-07" db="EMBL/GenBank/DDBJ databases">
        <title>Cryptosporangium phraense sp. nov., isolated from plant litter.</title>
        <authorList>
            <person name="Suriyachadkun C."/>
        </authorList>
    </citation>
    <scope>NUCLEOTIDE SEQUENCE [LARGE SCALE GENOMIC DNA]</scope>
    <source>
        <strain evidence="6 7">A-T 5661</strain>
    </source>
</reference>
<keyword evidence="1" id="KW-0805">Transcription regulation</keyword>
<dbReference type="Pfam" id="PF13305">
    <property type="entry name" value="TetR_C_33"/>
    <property type="match status" value="1"/>
</dbReference>
<comment type="caution">
    <text evidence="6">The sequence shown here is derived from an EMBL/GenBank/DDBJ whole genome shotgun (WGS) entry which is preliminary data.</text>
</comment>
<protein>
    <submittedName>
        <fullName evidence="6">TetR/AcrR family transcriptional regulator</fullName>
    </submittedName>
</protein>
<dbReference type="InterPro" id="IPR003012">
    <property type="entry name" value="Tet_transcr_reg_TetR"/>
</dbReference>
<name>A0A545AUY3_9ACTN</name>
<dbReference type="RefSeq" id="WP_142704540.1">
    <property type="nucleotide sequence ID" value="NZ_VIRS01000006.1"/>
</dbReference>
<evidence type="ECO:0000256" key="2">
    <source>
        <dbReference type="ARBA" id="ARBA00023125"/>
    </source>
</evidence>
<dbReference type="GO" id="GO:0003700">
    <property type="term" value="F:DNA-binding transcription factor activity"/>
    <property type="evidence" value="ECO:0007669"/>
    <property type="project" value="TreeGrafter"/>
</dbReference>
<accession>A0A545AUY3</accession>
<evidence type="ECO:0000256" key="1">
    <source>
        <dbReference type="ARBA" id="ARBA00023015"/>
    </source>
</evidence>
<dbReference type="InterPro" id="IPR025996">
    <property type="entry name" value="MT1864/Rv1816-like_C"/>
</dbReference>
<dbReference type="InParanoid" id="A0A545AUY3"/>
<dbReference type="InterPro" id="IPR001647">
    <property type="entry name" value="HTH_TetR"/>
</dbReference>
<dbReference type="GO" id="GO:0045892">
    <property type="term" value="P:negative regulation of DNA-templated transcription"/>
    <property type="evidence" value="ECO:0007669"/>
    <property type="project" value="InterPro"/>
</dbReference>
<dbReference type="Gene3D" id="1.10.357.10">
    <property type="entry name" value="Tetracycline Repressor, domain 2"/>
    <property type="match status" value="1"/>
</dbReference>
<dbReference type="AlphaFoldDB" id="A0A545AUY3"/>
<dbReference type="InterPro" id="IPR009057">
    <property type="entry name" value="Homeodomain-like_sf"/>
</dbReference>
<feature type="domain" description="HTH-type transcriptional regulator MT1864/Rv1816-like C-terminal" evidence="5">
    <location>
        <begin position="82"/>
        <end position="179"/>
    </location>
</feature>
<sequence length="205" mass="21930">MPRAGLGPATVIAAGADLADEVGLANLTMGLVADRLGVKAPSLYKHIQSLDALHRGISIEARREIGYVLARATAGKSGPDAIHAFADAWRGWARDHPGRYATTVRAASNDDDEDRQVTNDGLRLLYDVFAGFDLPGARVVDAARALRATLHGYVTLEAGGGFGLARDVDRSFSYLIDTLIIGLRSAGNEPDQREAEPEYHGPEPR</sequence>
<dbReference type="PANTHER" id="PTHR30055">
    <property type="entry name" value="HTH-TYPE TRANSCRIPTIONAL REGULATOR RUTR"/>
    <property type="match status" value="1"/>
</dbReference>
<dbReference type="SUPFAM" id="SSF46689">
    <property type="entry name" value="Homeodomain-like"/>
    <property type="match status" value="1"/>
</dbReference>
<dbReference type="InterPro" id="IPR036271">
    <property type="entry name" value="Tet_transcr_reg_TetR-rel_C_sf"/>
</dbReference>
<dbReference type="PANTHER" id="PTHR30055:SF239">
    <property type="entry name" value="TRANSCRIPTIONAL REGULATORY PROTEIN"/>
    <property type="match status" value="1"/>
</dbReference>
<proteinExistence type="predicted"/>
<dbReference type="EMBL" id="VIRS01000006">
    <property type="protein sequence ID" value="TQS45091.1"/>
    <property type="molecule type" value="Genomic_DNA"/>
</dbReference>
<dbReference type="OrthoDB" id="71867at2"/>
<keyword evidence="2" id="KW-0238">DNA-binding</keyword>
<dbReference type="Gene3D" id="1.10.10.60">
    <property type="entry name" value="Homeodomain-like"/>
    <property type="match status" value="1"/>
</dbReference>
<dbReference type="GO" id="GO:0046677">
    <property type="term" value="P:response to antibiotic"/>
    <property type="evidence" value="ECO:0007669"/>
    <property type="project" value="InterPro"/>
</dbReference>